<accession>A0A2V3PU86</accession>
<dbReference type="Pfam" id="PF19890">
    <property type="entry name" value="DUF6363"/>
    <property type="match status" value="1"/>
</dbReference>
<comment type="caution">
    <text evidence="6">The sequence shown here is derived from an EMBL/GenBank/DDBJ whole genome shotgun (WGS) entry which is preliminary data.</text>
</comment>
<dbReference type="GO" id="GO:0016042">
    <property type="term" value="P:lipid catabolic process"/>
    <property type="evidence" value="ECO:0007669"/>
    <property type="project" value="UniProtKB-UniRule"/>
</dbReference>
<dbReference type="AlphaFoldDB" id="A0A2V3PU86"/>
<feature type="short sequence motif" description="DGA/G" evidence="4">
    <location>
        <begin position="157"/>
        <end position="159"/>
    </location>
</feature>
<feature type="domain" description="PNPLA" evidence="5">
    <location>
        <begin position="3"/>
        <end position="170"/>
    </location>
</feature>
<dbReference type="InterPro" id="IPR050301">
    <property type="entry name" value="NTE"/>
</dbReference>
<gene>
    <name evidence="6" type="ORF">CLV62_101448</name>
</gene>
<dbReference type="EMBL" id="QICL01000001">
    <property type="protein sequence ID" value="PXV69179.1"/>
    <property type="molecule type" value="Genomic_DNA"/>
</dbReference>
<dbReference type="GO" id="GO:0016787">
    <property type="term" value="F:hydrolase activity"/>
    <property type="evidence" value="ECO:0007669"/>
    <property type="project" value="UniProtKB-UniRule"/>
</dbReference>
<organism evidence="6 7">
    <name type="scientific">Dysgonomonas alginatilytica</name>
    <dbReference type="NCBI Taxonomy" id="1605892"/>
    <lineage>
        <taxon>Bacteria</taxon>
        <taxon>Pseudomonadati</taxon>
        <taxon>Bacteroidota</taxon>
        <taxon>Bacteroidia</taxon>
        <taxon>Bacteroidales</taxon>
        <taxon>Dysgonomonadaceae</taxon>
        <taxon>Dysgonomonas</taxon>
    </lineage>
</organism>
<evidence type="ECO:0000313" key="6">
    <source>
        <dbReference type="EMBL" id="PXV69179.1"/>
    </source>
</evidence>
<keyword evidence="1 4" id="KW-0378">Hydrolase</keyword>
<evidence type="ECO:0000256" key="1">
    <source>
        <dbReference type="ARBA" id="ARBA00022801"/>
    </source>
</evidence>
<dbReference type="Pfam" id="PF01734">
    <property type="entry name" value="Patatin"/>
    <property type="match status" value="1"/>
</dbReference>
<dbReference type="InterPro" id="IPR037483">
    <property type="entry name" value="YjjU-like"/>
</dbReference>
<dbReference type="CDD" id="cd07208">
    <property type="entry name" value="Pat_hypo_Ecoli_yjju_like"/>
    <property type="match status" value="1"/>
</dbReference>
<dbReference type="InterPro" id="IPR016035">
    <property type="entry name" value="Acyl_Trfase/lysoPLipase"/>
</dbReference>
<reference evidence="6 7" key="1">
    <citation type="submission" date="2018-03" db="EMBL/GenBank/DDBJ databases">
        <title>Genomic Encyclopedia of Archaeal and Bacterial Type Strains, Phase II (KMG-II): from individual species to whole genera.</title>
        <authorList>
            <person name="Goeker M."/>
        </authorList>
    </citation>
    <scope>NUCLEOTIDE SEQUENCE [LARGE SCALE GENOMIC DNA]</scope>
    <source>
        <strain evidence="6 7">DSM 100214</strain>
    </source>
</reference>
<name>A0A2V3PU86_9BACT</name>
<dbReference type="PANTHER" id="PTHR14226:SF25">
    <property type="entry name" value="PHOSPHOESTERASE"/>
    <property type="match status" value="1"/>
</dbReference>
<protein>
    <submittedName>
        <fullName evidence="6">Putative patatin/cPLA2 family phospholipase</fullName>
    </submittedName>
</protein>
<dbReference type="InterPro" id="IPR002641">
    <property type="entry name" value="PNPLA_dom"/>
</dbReference>
<feature type="short sequence motif" description="GXSXG" evidence="4">
    <location>
        <begin position="34"/>
        <end position="38"/>
    </location>
</feature>
<keyword evidence="3 4" id="KW-0443">Lipid metabolism</keyword>
<dbReference type="Proteomes" id="UP000247973">
    <property type="component" value="Unassembled WGS sequence"/>
</dbReference>
<feature type="active site" description="Nucleophile" evidence="4">
    <location>
        <position position="36"/>
    </location>
</feature>
<dbReference type="PROSITE" id="PS51635">
    <property type="entry name" value="PNPLA"/>
    <property type="match status" value="1"/>
</dbReference>
<evidence type="ECO:0000313" key="7">
    <source>
        <dbReference type="Proteomes" id="UP000247973"/>
    </source>
</evidence>
<proteinExistence type="predicted"/>
<dbReference type="SUPFAM" id="SSF52151">
    <property type="entry name" value="FabD/lysophospholipase-like"/>
    <property type="match status" value="1"/>
</dbReference>
<comment type="caution">
    <text evidence="4">Lacks conserved residue(s) required for the propagation of feature annotation.</text>
</comment>
<feature type="active site" description="Proton acceptor" evidence="4">
    <location>
        <position position="157"/>
    </location>
</feature>
<dbReference type="InterPro" id="IPR045943">
    <property type="entry name" value="DUF6363"/>
</dbReference>
<sequence length="274" mass="31112">MGLVLEGGALRGVFTCGVLDWMMDNNIRFPYVVGVSAGACNGASYVSGQRGRARYSNIELLDKFQYIGFKHYLRKGNLIDFDLLFDDFPNRILPFDFDAYASAGICFEMIVSSCLTGEAEYLEEYSDHDRLLQILRASSSMPLFSPVCYVDGTPMLDGGVCDSIPVDRCLVKGYDKMLVILTRNAGYRKKTDGLKLPSFFYKKYPEMRHAINRRNEIYNNQLARVEQLEREGKAIVVRPIEPMTINRIEKDTNVLSYFYDHGYECAGSLLGRQI</sequence>
<dbReference type="PANTHER" id="PTHR14226">
    <property type="entry name" value="NEUROPATHY TARGET ESTERASE/SWISS CHEESE D.MELANOGASTER"/>
    <property type="match status" value="1"/>
</dbReference>
<evidence type="ECO:0000256" key="2">
    <source>
        <dbReference type="ARBA" id="ARBA00022963"/>
    </source>
</evidence>
<evidence type="ECO:0000256" key="4">
    <source>
        <dbReference type="PROSITE-ProRule" id="PRU01161"/>
    </source>
</evidence>
<evidence type="ECO:0000259" key="5">
    <source>
        <dbReference type="PROSITE" id="PS51635"/>
    </source>
</evidence>
<keyword evidence="7" id="KW-1185">Reference proteome</keyword>
<evidence type="ECO:0000256" key="3">
    <source>
        <dbReference type="ARBA" id="ARBA00023098"/>
    </source>
</evidence>
<dbReference type="Gene3D" id="3.40.1090.10">
    <property type="entry name" value="Cytosolic phospholipase A2 catalytic domain"/>
    <property type="match status" value="2"/>
</dbReference>
<keyword evidence="2 4" id="KW-0442">Lipid degradation</keyword>